<sequence>MSADGGRFPNYLPVMAESPHLDDNSSDTENWESNLHRHSSTQPHVPVPQLEADLVNMNLHGAGGGLDRCRDSDRRRSSDRSRDNSHERGEGQLTPCIRNITSPTRQHNSDRERGEGGSSSRSSSPRPPRALISVGPSCIAASSSRSSLFSTEAHCKGLGHGHVHGPCDLLYVYENAKEGTRTLRTAERVTLIVDNTRFLVDPAIFTAQPNTMLGRMFGSGREYNFTRPNDKGEFEVADGISSMVFRAILDYYKSGIICCPDGISIPELREACDYLCISFDYSTIKCRDLSALMHELSNDGARRQFEFYLEEMVLPLMVASAQNGERECHVVVLTDDDVVDWDEEYPPQMGEEYSQIIYSTKLYRFFKYIENRDVAKSVLKDRGLKKIRLGIEGYPTYKEKVKKRPGGRPEVIYNYVQRPFIRMSWEKEEGKSRHVDFQCVKSKSITNLAAAAADIPQDQLVNMHPGPQVDELDIQPQPIYHYEPDPDAPSPAGQGKSLKSTGPPRPASASRRLMITAMAASSLLGLLEPGSSMMSMLRLTLLPPGEQSGGGVLMFRGLEPQLEGVEPLTPVHTLNQTDSNLSTMAKTRELCKDIRDKIVDLHKAGMGYRTIGKQLGEKATVGAIIRKWKKFKMTVNHPRSGAPCKISPRGASMIMRKVRDQPRTTRQDLVNDLKRAGTTVSKKTISNTLRRHGLKSCSARKVPLLKPAHVQARLKFANDHLDDPEEEWEKVMWSDETKIELFGLNSTRRVWRKKKDEYNPKNTIPTVKHGGGNITLWGCFSAKGTGRLHRIEGRMDGAMYREILANNLLPSVRALKMGRGWVFQHDNDPKHTARATKEWLRKKHLKVLEWPSQSPDLNPIEHLWRELKVHIAQRQPRNLKDLEKVCMEEWAKIPAAVCANLVKTYRKLISSIIVPLVNKDKLPINGMAADVFGGFDADVLVGGLGDNVGVQPADGHQAVEVTALVVRLVVIVQAHLGGRPALQGRLHFIRQKNERLAPEHSRDGPGVMSVLTVIICLLSLSASHSISPRNVFICWTAMRRTVSLSSLRDIALQSMPGVLTELLIRSLELGDMNSFIVEFTVDKFDLWYKENILDLNATKTKDLIDFRKQSSASKEITIGDQSIEQEEVGVSSIHSVVTLFTSLPCWDSVLAVWDLIMLHALWSPEVQEWEIKCMKSLVLEETDKGHHPDTVTVAIILALSQALSKYHNFSESEMAP</sequence>
<protein>
    <recommendedName>
        <fullName evidence="4">BTB domain-containing protein</fullName>
    </recommendedName>
</protein>
<dbReference type="Pfam" id="PF16017">
    <property type="entry name" value="BTB_3"/>
    <property type="match status" value="1"/>
</dbReference>
<dbReference type="GO" id="GO:0006313">
    <property type="term" value="P:DNA transposition"/>
    <property type="evidence" value="ECO:0007669"/>
    <property type="project" value="InterPro"/>
</dbReference>
<reference evidence="5 6" key="1">
    <citation type="submission" date="2021-04" db="EMBL/GenBank/DDBJ databases">
        <authorList>
            <person name="De Guttry C."/>
            <person name="Zahm M."/>
            <person name="Klopp C."/>
            <person name="Cabau C."/>
            <person name="Louis A."/>
            <person name="Berthelot C."/>
            <person name="Parey E."/>
            <person name="Roest Crollius H."/>
            <person name="Montfort J."/>
            <person name="Robinson-Rechavi M."/>
            <person name="Bucao C."/>
            <person name="Bouchez O."/>
            <person name="Gislard M."/>
            <person name="Lluch J."/>
            <person name="Milhes M."/>
            <person name="Lampietro C."/>
            <person name="Lopez Roques C."/>
            <person name="Donnadieu C."/>
            <person name="Braasch I."/>
            <person name="Desvignes T."/>
            <person name="Postlethwait J."/>
            <person name="Bobe J."/>
            <person name="Wedekind C."/>
            <person name="Guiguen Y."/>
        </authorList>
    </citation>
    <scope>NUCLEOTIDE SEQUENCE [LARGE SCALE GENOMIC DNA]</scope>
    <source>
        <strain evidence="5">Cs_M1</strain>
        <tissue evidence="5">Blood</tissue>
    </source>
</reference>
<dbReference type="AlphaFoldDB" id="A0AAN8R0U0"/>
<proteinExistence type="predicted"/>
<dbReference type="Gene3D" id="1.10.10.10">
    <property type="entry name" value="Winged helix-like DNA-binding domain superfamily/Winged helix DNA-binding domain"/>
    <property type="match status" value="1"/>
</dbReference>
<accession>A0AAN8R0U0</accession>
<evidence type="ECO:0000313" key="6">
    <source>
        <dbReference type="Proteomes" id="UP001356427"/>
    </source>
</evidence>
<dbReference type="Proteomes" id="UP001356427">
    <property type="component" value="Unassembled WGS sequence"/>
</dbReference>
<feature type="compositionally biased region" description="Basic and acidic residues" evidence="3">
    <location>
        <begin position="67"/>
        <end position="90"/>
    </location>
</feature>
<comment type="caution">
    <text evidence="5">The sequence shown here is derived from an EMBL/GenBank/DDBJ whole genome shotgun (WGS) entry which is preliminary data.</text>
</comment>
<dbReference type="Pfam" id="PF25787">
    <property type="entry name" value="HTH_SB"/>
    <property type="match status" value="1"/>
</dbReference>
<dbReference type="SUPFAM" id="SSF54695">
    <property type="entry name" value="POZ domain"/>
    <property type="match status" value="1"/>
</dbReference>
<dbReference type="InterPro" id="IPR039885">
    <property type="entry name" value="BTBD10/KCTD20_BTB/POZ"/>
</dbReference>
<dbReference type="GO" id="GO:0003677">
    <property type="term" value="F:DNA binding"/>
    <property type="evidence" value="ECO:0007669"/>
    <property type="project" value="InterPro"/>
</dbReference>
<feature type="region of interest" description="Disordered" evidence="3">
    <location>
        <begin position="478"/>
        <end position="508"/>
    </location>
</feature>
<dbReference type="GO" id="GO:0005737">
    <property type="term" value="C:cytoplasm"/>
    <property type="evidence" value="ECO:0007669"/>
    <property type="project" value="UniProtKB-SubCell"/>
</dbReference>
<name>A0AAN8R0U0_9TELE</name>
<dbReference type="Pfam" id="PF13358">
    <property type="entry name" value="DDE_3"/>
    <property type="match status" value="1"/>
</dbReference>
<dbReference type="InterPro" id="IPR057667">
    <property type="entry name" value="HTH_SB"/>
</dbReference>
<dbReference type="PANTHER" id="PTHR21637">
    <property type="entry name" value="BTB/POZ DOMAIN-CONTAINING PROTEIN 10-RELATED"/>
    <property type="match status" value="1"/>
</dbReference>
<organism evidence="5 6">
    <name type="scientific">Coregonus suidteri</name>
    <dbReference type="NCBI Taxonomy" id="861788"/>
    <lineage>
        <taxon>Eukaryota</taxon>
        <taxon>Metazoa</taxon>
        <taxon>Chordata</taxon>
        <taxon>Craniata</taxon>
        <taxon>Vertebrata</taxon>
        <taxon>Euteleostomi</taxon>
        <taxon>Actinopterygii</taxon>
        <taxon>Neopterygii</taxon>
        <taxon>Teleostei</taxon>
        <taxon>Protacanthopterygii</taxon>
        <taxon>Salmoniformes</taxon>
        <taxon>Salmonidae</taxon>
        <taxon>Coregoninae</taxon>
        <taxon>Coregonus</taxon>
    </lineage>
</organism>
<dbReference type="SUPFAM" id="SSF46689">
    <property type="entry name" value="Homeodomain-like"/>
    <property type="match status" value="1"/>
</dbReference>
<feature type="region of interest" description="Disordered" evidence="3">
    <location>
        <begin position="1"/>
        <end position="45"/>
    </location>
</feature>
<dbReference type="GO" id="GO:0042327">
    <property type="term" value="P:positive regulation of phosphorylation"/>
    <property type="evidence" value="ECO:0007669"/>
    <property type="project" value="TreeGrafter"/>
</dbReference>
<comment type="subcellular location">
    <subcellularLocation>
        <location evidence="1">Cytoplasm</location>
    </subcellularLocation>
</comment>
<dbReference type="FunFam" id="3.30.710.10:FF:000017">
    <property type="entry name" value="BTB/POZ domain-containing protein 10 isoform X1"/>
    <property type="match status" value="1"/>
</dbReference>
<dbReference type="Gene3D" id="3.30.420.10">
    <property type="entry name" value="Ribonuclease H-like superfamily/Ribonuclease H"/>
    <property type="match status" value="1"/>
</dbReference>
<evidence type="ECO:0000256" key="3">
    <source>
        <dbReference type="SAM" id="MobiDB-lite"/>
    </source>
</evidence>
<evidence type="ECO:0000256" key="1">
    <source>
        <dbReference type="ARBA" id="ARBA00004496"/>
    </source>
</evidence>
<dbReference type="InterPro" id="IPR036388">
    <property type="entry name" value="WH-like_DNA-bd_sf"/>
</dbReference>
<dbReference type="InterPro" id="IPR000210">
    <property type="entry name" value="BTB/POZ_dom"/>
</dbReference>
<gene>
    <name evidence="5" type="ORF">J4Q44_G00090630</name>
</gene>
<keyword evidence="6" id="KW-1185">Reference proteome</keyword>
<evidence type="ECO:0000259" key="4">
    <source>
        <dbReference type="SMART" id="SM00225"/>
    </source>
</evidence>
<dbReference type="InterPro" id="IPR036397">
    <property type="entry name" value="RNaseH_sf"/>
</dbReference>
<feature type="region of interest" description="Disordered" evidence="3">
    <location>
        <begin position="58"/>
        <end position="133"/>
    </location>
</feature>
<dbReference type="InterPro" id="IPR002492">
    <property type="entry name" value="Transposase_Tc1-like"/>
</dbReference>
<dbReference type="Gene3D" id="3.30.710.10">
    <property type="entry name" value="Potassium Channel Kv1.1, Chain A"/>
    <property type="match status" value="1"/>
</dbReference>
<evidence type="ECO:0000256" key="2">
    <source>
        <dbReference type="ARBA" id="ARBA00022490"/>
    </source>
</evidence>
<dbReference type="InterPro" id="IPR039886">
    <property type="entry name" value="BTBD10/KCTD20"/>
</dbReference>
<keyword evidence="2" id="KW-0963">Cytoplasm</keyword>
<evidence type="ECO:0000313" key="5">
    <source>
        <dbReference type="EMBL" id="KAK6319956.1"/>
    </source>
</evidence>
<dbReference type="Pfam" id="PF01498">
    <property type="entry name" value="HTH_Tnp_Tc3_2"/>
    <property type="match status" value="1"/>
</dbReference>
<dbReference type="GO" id="GO:0015074">
    <property type="term" value="P:DNA integration"/>
    <property type="evidence" value="ECO:0007669"/>
    <property type="project" value="InterPro"/>
</dbReference>
<dbReference type="SMART" id="SM00225">
    <property type="entry name" value="BTB"/>
    <property type="match status" value="1"/>
</dbReference>
<dbReference type="InterPro" id="IPR009057">
    <property type="entry name" value="Homeodomain-like_sf"/>
</dbReference>
<dbReference type="InterPro" id="IPR011333">
    <property type="entry name" value="SKP1/BTB/POZ_sf"/>
</dbReference>
<feature type="domain" description="BTB" evidence="4">
    <location>
        <begin position="187"/>
        <end position="292"/>
    </location>
</feature>
<dbReference type="InterPro" id="IPR038717">
    <property type="entry name" value="Tc1-like_DDE_dom"/>
</dbReference>
<dbReference type="EMBL" id="JAGTTL010000007">
    <property type="protein sequence ID" value="KAK6319956.1"/>
    <property type="molecule type" value="Genomic_DNA"/>
</dbReference>
<dbReference type="PANTHER" id="PTHR21637:SF5">
    <property type="entry name" value="BTB_POZ DOMAIN-CONTAINING PROTEIN 10"/>
    <property type="match status" value="1"/>
</dbReference>